<evidence type="ECO:0000256" key="3">
    <source>
        <dbReference type="ARBA" id="ARBA00022475"/>
    </source>
</evidence>
<feature type="domain" description="Phosphotransferase system EIIC" evidence="9">
    <location>
        <begin position="17"/>
        <end position="342"/>
    </location>
</feature>
<evidence type="ECO:0000256" key="5">
    <source>
        <dbReference type="ARBA" id="ARBA00022692"/>
    </source>
</evidence>
<keyword evidence="3" id="KW-1003">Cell membrane</keyword>
<evidence type="ECO:0000313" key="10">
    <source>
        <dbReference type="EMBL" id="GAU08756.1"/>
    </source>
</evidence>
<dbReference type="AlphaFoldDB" id="A0A194AI57"/>
<evidence type="ECO:0000256" key="8">
    <source>
        <dbReference type="SAM" id="Phobius"/>
    </source>
</evidence>
<keyword evidence="11" id="KW-1185">Reference proteome</keyword>
<feature type="transmembrane region" description="Helical" evidence="8">
    <location>
        <begin position="21"/>
        <end position="39"/>
    </location>
</feature>
<evidence type="ECO:0000259" key="9">
    <source>
        <dbReference type="Pfam" id="PF13303"/>
    </source>
</evidence>
<feature type="transmembrane region" description="Helical" evidence="8">
    <location>
        <begin position="54"/>
        <end position="72"/>
    </location>
</feature>
<dbReference type="GO" id="GO:0005886">
    <property type="term" value="C:plasma membrane"/>
    <property type="evidence" value="ECO:0007669"/>
    <property type="project" value="UniProtKB-SubCell"/>
</dbReference>
<evidence type="ECO:0000256" key="7">
    <source>
        <dbReference type="ARBA" id="ARBA00023136"/>
    </source>
</evidence>
<reference evidence="11" key="1">
    <citation type="submission" date="2016-06" db="EMBL/GenBank/DDBJ databases">
        <title>Draft genome sequence of Desulfoplanes formicivorans strain Pf12B.</title>
        <authorList>
            <person name="Watanabe M."/>
            <person name="Kojima H."/>
            <person name="Fukui M."/>
        </authorList>
    </citation>
    <scope>NUCLEOTIDE SEQUENCE [LARGE SCALE GENOMIC DNA]</scope>
    <source>
        <strain evidence="11">Pf12B</strain>
    </source>
</reference>
<evidence type="ECO:0000256" key="4">
    <source>
        <dbReference type="ARBA" id="ARBA00022597"/>
    </source>
</evidence>
<feature type="transmembrane region" description="Helical" evidence="8">
    <location>
        <begin position="307"/>
        <end position="327"/>
    </location>
</feature>
<evidence type="ECO:0000256" key="1">
    <source>
        <dbReference type="ARBA" id="ARBA00004651"/>
    </source>
</evidence>
<dbReference type="EMBL" id="BDFE01000015">
    <property type="protein sequence ID" value="GAU08756.1"/>
    <property type="molecule type" value="Genomic_DNA"/>
</dbReference>
<feature type="transmembrane region" description="Helical" evidence="8">
    <location>
        <begin position="176"/>
        <end position="201"/>
    </location>
</feature>
<gene>
    <name evidence="10" type="ORF">DPF_1472</name>
</gene>
<feature type="transmembrane region" description="Helical" evidence="8">
    <location>
        <begin position="132"/>
        <end position="156"/>
    </location>
</feature>
<name>A0A194AI57_9BACT</name>
<sequence>MSTHSRYTVLVRDYVIRMLNGMAHGLFASLIIGLILKQVGNLLGLPLVVQFGQVAQYLMGPAIGVGVAASLGTGHKSPLGLYASLITGAIGAKTLVFHGPSVSIAIGEPVGALMAAWAGAECARLISGKTRLDIVLVPAGTILVGGLVGHLIGPFVVQLMTWLGELINVATQMHPLPMGVAVAVLMGMFLTLPISSAAIAISLGLHGLAAGAATVGCACQMIGFAVISFRENRISGLIAQGLGTSMLQIPNIIKNPRIWIPPIITSAILGPLATTLFHMTNNKIGAGMGTSGLVGQFATLEVMGVQGWTGIILLHFVLPAIISLGIAEYMRTRGWIAPGDMRLP</sequence>
<feature type="transmembrane region" description="Helical" evidence="8">
    <location>
        <begin position="208"/>
        <end position="229"/>
    </location>
</feature>
<keyword evidence="5 8" id="KW-0812">Transmembrane</keyword>
<dbReference type="RefSeq" id="WP_069858510.1">
    <property type="nucleotide sequence ID" value="NZ_BDFE01000015.1"/>
</dbReference>
<dbReference type="GO" id="GO:0009401">
    <property type="term" value="P:phosphoenolpyruvate-dependent sugar phosphotransferase system"/>
    <property type="evidence" value="ECO:0007669"/>
    <property type="project" value="InterPro"/>
</dbReference>
<dbReference type="OrthoDB" id="396983at2"/>
<comment type="caution">
    <text evidence="10">The sequence shown here is derived from an EMBL/GenBank/DDBJ whole genome shotgun (WGS) entry which is preliminary data.</text>
</comment>
<keyword evidence="2" id="KW-0813">Transport</keyword>
<comment type="subcellular location">
    <subcellularLocation>
        <location evidence="1">Cell membrane</location>
        <topology evidence="1">Multi-pass membrane protein</topology>
    </subcellularLocation>
</comment>
<dbReference type="Proteomes" id="UP000095200">
    <property type="component" value="Unassembled WGS sequence"/>
</dbReference>
<keyword evidence="7 8" id="KW-0472">Membrane</keyword>
<evidence type="ECO:0000256" key="6">
    <source>
        <dbReference type="ARBA" id="ARBA00022989"/>
    </source>
</evidence>
<keyword evidence="4 10" id="KW-0762">Sugar transport</keyword>
<dbReference type="InterPro" id="IPR003352">
    <property type="entry name" value="PTS_EIIC"/>
</dbReference>
<accession>A0A194AI57</accession>
<dbReference type="GO" id="GO:0008982">
    <property type="term" value="F:protein-N(PI)-phosphohistidine-sugar phosphotransferase activity"/>
    <property type="evidence" value="ECO:0007669"/>
    <property type="project" value="InterPro"/>
</dbReference>
<proteinExistence type="predicted"/>
<organism evidence="10 11">
    <name type="scientific">Desulfoplanes formicivorans</name>
    <dbReference type="NCBI Taxonomy" id="1592317"/>
    <lineage>
        <taxon>Bacteria</taxon>
        <taxon>Pseudomonadati</taxon>
        <taxon>Thermodesulfobacteriota</taxon>
        <taxon>Desulfovibrionia</taxon>
        <taxon>Desulfovibrionales</taxon>
        <taxon>Desulfoplanaceae</taxon>
        <taxon>Desulfoplanes</taxon>
    </lineage>
</organism>
<evidence type="ECO:0000313" key="11">
    <source>
        <dbReference type="Proteomes" id="UP000095200"/>
    </source>
</evidence>
<evidence type="ECO:0000256" key="2">
    <source>
        <dbReference type="ARBA" id="ARBA00022448"/>
    </source>
</evidence>
<protein>
    <submittedName>
        <fullName evidence="10">PTS sugar transporter subunit IIC</fullName>
    </submittedName>
</protein>
<keyword evidence="6 8" id="KW-1133">Transmembrane helix</keyword>
<feature type="transmembrane region" description="Helical" evidence="8">
    <location>
        <begin position="102"/>
        <end position="120"/>
    </location>
</feature>
<dbReference type="Pfam" id="PF13303">
    <property type="entry name" value="PTS_EIIC_2"/>
    <property type="match status" value="1"/>
</dbReference>